<dbReference type="EMBL" id="UOEZ01000080">
    <property type="protein sequence ID" value="VAW38859.1"/>
    <property type="molecule type" value="Genomic_DNA"/>
</dbReference>
<accession>A0A3B0VPQ7</accession>
<dbReference type="AlphaFoldDB" id="A0A3B0VPQ7"/>
<keyword evidence="1" id="KW-1133">Transmembrane helix</keyword>
<dbReference type="GO" id="GO:0015385">
    <property type="term" value="F:sodium:proton antiporter activity"/>
    <property type="evidence" value="ECO:0007669"/>
    <property type="project" value="TreeGrafter"/>
</dbReference>
<name>A0A3B0VPQ7_9ZZZZ</name>
<organism evidence="2">
    <name type="scientific">hydrothermal vent metagenome</name>
    <dbReference type="NCBI Taxonomy" id="652676"/>
    <lineage>
        <taxon>unclassified sequences</taxon>
        <taxon>metagenomes</taxon>
        <taxon>ecological metagenomes</taxon>
    </lineage>
</organism>
<proteinExistence type="predicted"/>
<dbReference type="PANTHER" id="PTHR34703">
    <property type="entry name" value="ANTIPORTER SUBUNIT MNHG2-RELATED"/>
    <property type="match status" value="1"/>
</dbReference>
<feature type="transmembrane region" description="Helical" evidence="1">
    <location>
        <begin position="51"/>
        <end position="78"/>
    </location>
</feature>
<evidence type="ECO:0000256" key="1">
    <source>
        <dbReference type="SAM" id="Phobius"/>
    </source>
</evidence>
<keyword evidence="1" id="KW-0472">Membrane</keyword>
<feature type="transmembrane region" description="Helical" evidence="1">
    <location>
        <begin position="84"/>
        <end position="100"/>
    </location>
</feature>
<keyword evidence="1" id="KW-0812">Transmembrane</keyword>
<dbReference type="NCBIfam" id="TIGR01300">
    <property type="entry name" value="CPA3_mnhG_phaG"/>
    <property type="match status" value="1"/>
</dbReference>
<reference evidence="2" key="1">
    <citation type="submission" date="2018-06" db="EMBL/GenBank/DDBJ databases">
        <authorList>
            <person name="Zhirakovskaya E."/>
        </authorList>
    </citation>
    <scope>NUCLEOTIDE SEQUENCE</scope>
</reference>
<gene>
    <name evidence="2" type="ORF">MNBD_DELTA02-122</name>
</gene>
<evidence type="ECO:0008006" key="3">
    <source>
        <dbReference type="Google" id="ProtNLM"/>
    </source>
</evidence>
<feature type="transmembrane region" description="Helical" evidence="1">
    <location>
        <begin position="6"/>
        <end position="30"/>
    </location>
</feature>
<dbReference type="InterPro" id="IPR005133">
    <property type="entry name" value="PhaG_MnhG_YufB"/>
</dbReference>
<evidence type="ECO:0000313" key="2">
    <source>
        <dbReference type="EMBL" id="VAW38859.1"/>
    </source>
</evidence>
<dbReference type="Pfam" id="PF03334">
    <property type="entry name" value="PhaG_MnhG_YufB"/>
    <property type="match status" value="1"/>
</dbReference>
<dbReference type="PANTHER" id="PTHR34703:SF1">
    <property type="entry name" value="ANTIPORTER SUBUNIT MNHG2-RELATED"/>
    <property type="match status" value="1"/>
</dbReference>
<sequence>MDLSFIPTVIIGVLLFLGCFLVCVASIGIVRFPDFYSRMHPAGKIDSMGQALILISLMVYEGFTLATIKLLIIILFIFIVNPTATHALANAAYVGGVVPWKKGDKRR</sequence>
<protein>
    <recommendedName>
        <fullName evidence="3">Na(+) H(+) antiporter subunit G</fullName>
    </recommendedName>
</protein>